<feature type="non-terminal residue" evidence="2">
    <location>
        <position position="1"/>
    </location>
</feature>
<evidence type="ECO:0000313" key="2">
    <source>
        <dbReference type="EMBL" id="TBU59430.1"/>
    </source>
</evidence>
<reference evidence="2 3" key="1">
    <citation type="submission" date="2019-01" db="EMBL/GenBank/DDBJ databases">
        <title>Draft genome sequences of three monokaryotic isolates of the white-rot basidiomycete fungus Dichomitus squalens.</title>
        <authorList>
            <consortium name="DOE Joint Genome Institute"/>
            <person name="Lopez S.C."/>
            <person name="Andreopoulos B."/>
            <person name="Pangilinan J."/>
            <person name="Lipzen A."/>
            <person name="Riley R."/>
            <person name="Ahrendt S."/>
            <person name="Ng V."/>
            <person name="Barry K."/>
            <person name="Daum C."/>
            <person name="Grigoriev I.V."/>
            <person name="Hilden K.S."/>
            <person name="Makela M.R."/>
            <person name="de Vries R.P."/>
        </authorList>
    </citation>
    <scope>NUCLEOTIDE SEQUENCE [LARGE SCALE GENOMIC DNA]</scope>
    <source>
        <strain evidence="2 3">CBS 464.89</strain>
    </source>
</reference>
<evidence type="ECO:0000256" key="1">
    <source>
        <dbReference type="SAM" id="MobiDB-lite"/>
    </source>
</evidence>
<protein>
    <submittedName>
        <fullName evidence="2">Uncharacterized protein</fullName>
    </submittedName>
</protein>
<keyword evidence="3" id="KW-1185">Reference proteome</keyword>
<organism evidence="2 3">
    <name type="scientific">Dichomitus squalens</name>
    <dbReference type="NCBI Taxonomy" id="114155"/>
    <lineage>
        <taxon>Eukaryota</taxon>
        <taxon>Fungi</taxon>
        <taxon>Dikarya</taxon>
        <taxon>Basidiomycota</taxon>
        <taxon>Agaricomycotina</taxon>
        <taxon>Agaricomycetes</taxon>
        <taxon>Polyporales</taxon>
        <taxon>Polyporaceae</taxon>
        <taxon>Dichomitus</taxon>
    </lineage>
</organism>
<name>A0A4Q9PY01_9APHY</name>
<dbReference type="Proteomes" id="UP000292082">
    <property type="component" value="Unassembled WGS sequence"/>
</dbReference>
<dbReference type="AlphaFoldDB" id="A0A4Q9PY01"/>
<accession>A0A4Q9PY01</accession>
<evidence type="ECO:0000313" key="3">
    <source>
        <dbReference type="Proteomes" id="UP000292082"/>
    </source>
</evidence>
<sequence>VIGAGGLTGWSPETLREGGSPEQFSEASAKEHTAVSSAANRVATLYFNDQRILNTAAPCSESISHSTRDLRLSIVYNKESDQRTRYPAHLGVQVGFTSADTKVSVLAVGLFGVILAFHCLDYL</sequence>
<dbReference type="EMBL" id="ML145114">
    <property type="protein sequence ID" value="TBU59430.1"/>
    <property type="molecule type" value="Genomic_DNA"/>
</dbReference>
<gene>
    <name evidence="2" type="ORF">BD310DRAFT_925102</name>
</gene>
<feature type="region of interest" description="Disordered" evidence="1">
    <location>
        <begin position="1"/>
        <end position="32"/>
    </location>
</feature>
<proteinExistence type="predicted"/>